<protein>
    <recommendedName>
        <fullName evidence="5">Divergent polysaccharide deacetylase family protein</fullName>
    </recommendedName>
</protein>
<evidence type="ECO:0008006" key="5">
    <source>
        <dbReference type="Google" id="ProtNLM"/>
    </source>
</evidence>
<evidence type="ECO:0000256" key="2">
    <source>
        <dbReference type="SAM" id="Phobius"/>
    </source>
</evidence>
<dbReference type="Pfam" id="PF04748">
    <property type="entry name" value="Polysacc_deac_2"/>
    <property type="match status" value="1"/>
</dbReference>
<dbReference type="SUPFAM" id="SSF88713">
    <property type="entry name" value="Glycoside hydrolase/deacetylase"/>
    <property type="match status" value="1"/>
</dbReference>
<sequence length="387" mass="41721">MPEIRRTRHRRAHGRPPRKAVLGSFTVRQVAGIALGVVLGGAAIGALAGLLVGGEDHRQPDGPQVSAQRSVEQDPGTRVPTSGYAKAPSPATPSPTETPSPKSAGDLTQDLEITDRIVRDGRRQAETLATTGEPTPMPAWRRNAAAHVPAGAGTPKIAIVIDDLGLNRSNAWETVELSGPLTLAFMTYAPNPGKITRAARKAGHELMVHVPMQPRDPDTDPGPNVLRGDLDQAELMARLDWALSRFDGYVGINNHMGSAFTRDAKGMRAVLDELKRRGLLFLDSRTIAGSVGDRLAAEMGVPHVSRDIFLDNQRDLDAIREQLAKVERIAREAGSAVAIGHPYDETIQALRSWVPGLREKGIALVPISALVKERRPDVARLPEKGQR</sequence>
<evidence type="ECO:0000313" key="3">
    <source>
        <dbReference type="EMBL" id="MBK1697833.1"/>
    </source>
</evidence>
<gene>
    <name evidence="3" type="ORF">CKO21_11335</name>
</gene>
<dbReference type="CDD" id="cd10936">
    <property type="entry name" value="CE4_DAC2"/>
    <property type="match status" value="1"/>
</dbReference>
<organism evidence="3 4">
    <name type="scientific">Rhodovibrio salinarum</name>
    <dbReference type="NCBI Taxonomy" id="1087"/>
    <lineage>
        <taxon>Bacteria</taxon>
        <taxon>Pseudomonadati</taxon>
        <taxon>Pseudomonadota</taxon>
        <taxon>Alphaproteobacteria</taxon>
        <taxon>Rhodospirillales</taxon>
        <taxon>Rhodovibrionaceae</taxon>
        <taxon>Rhodovibrio</taxon>
    </lineage>
</organism>
<comment type="caution">
    <text evidence="3">The sequence shown here is derived from an EMBL/GenBank/DDBJ whole genome shotgun (WGS) entry which is preliminary data.</text>
</comment>
<keyword evidence="2" id="KW-1133">Transmembrane helix</keyword>
<dbReference type="Gene3D" id="3.20.20.370">
    <property type="entry name" value="Glycoside hydrolase/deacetylase"/>
    <property type="match status" value="1"/>
</dbReference>
<name>A0A934QJ55_9PROT</name>
<dbReference type="InterPro" id="IPR006837">
    <property type="entry name" value="Divergent_DAC"/>
</dbReference>
<proteinExistence type="predicted"/>
<dbReference type="PANTHER" id="PTHR30105:SF2">
    <property type="entry name" value="DIVERGENT POLYSACCHARIDE DEACETYLASE SUPERFAMILY"/>
    <property type="match status" value="1"/>
</dbReference>
<evidence type="ECO:0000256" key="1">
    <source>
        <dbReference type="SAM" id="MobiDB-lite"/>
    </source>
</evidence>
<dbReference type="PANTHER" id="PTHR30105">
    <property type="entry name" value="UNCHARACTERIZED YIBQ-RELATED"/>
    <property type="match status" value="1"/>
</dbReference>
<accession>A0A934QJ55</accession>
<dbReference type="Proteomes" id="UP000778970">
    <property type="component" value="Unassembled WGS sequence"/>
</dbReference>
<dbReference type="EMBL" id="NRRE01000026">
    <property type="protein sequence ID" value="MBK1697833.1"/>
    <property type="molecule type" value="Genomic_DNA"/>
</dbReference>
<dbReference type="RefSeq" id="WP_081728705.1">
    <property type="nucleotide sequence ID" value="NZ_NRRE01000026.1"/>
</dbReference>
<keyword evidence="4" id="KW-1185">Reference proteome</keyword>
<reference evidence="3" key="1">
    <citation type="submission" date="2017-08" db="EMBL/GenBank/DDBJ databases">
        <authorList>
            <person name="Imhoff J.F."/>
            <person name="Rahn T."/>
            <person name="Kuenzel S."/>
            <person name="Neulinger S.C."/>
        </authorList>
    </citation>
    <scope>NUCLEOTIDE SEQUENCE</scope>
    <source>
        <strain evidence="3">DSM 9154</strain>
    </source>
</reference>
<keyword evidence="2" id="KW-0472">Membrane</keyword>
<feature type="region of interest" description="Disordered" evidence="1">
    <location>
        <begin position="55"/>
        <end position="109"/>
    </location>
</feature>
<dbReference type="GO" id="GO:0005975">
    <property type="term" value="P:carbohydrate metabolic process"/>
    <property type="evidence" value="ECO:0007669"/>
    <property type="project" value="InterPro"/>
</dbReference>
<evidence type="ECO:0000313" key="4">
    <source>
        <dbReference type="Proteomes" id="UP000778970"/>
    </source>
</evidence>
<feature type="transmembrane region" description="Helical" evidence="2">
    <location>
        <begin position="21"/>
        <end position="51"/>
    </location>
</feature>
<dbReference type="AlphaFoldDB" id="A0A934QJ55"/>
<keyword evidence="2" id="KW-0812">Transmembrane</keyword>
<dbReference type="InterPro" id="IPR011330">
    <property type="entry name" value="Glyco_hydro/deAcase_b/a-brl"/>
</dbReference>
<reference evidence="3" key="2">
    <citation type="journal article" date="2020" name="Microorganisms">
        <title>Osmotic Adaptation and Compatible Solute Biosynthesis of Phototrophic Bacteria as Revealed from Genome Analyses.</title>
        <authorList>
            <person name="Imhoff J.F."/>
            <person name="Rahn T."/>
            <person name="Kunzel S."/>
            <person name="Keller A."/>
            <person name="Neulinger S.C."/>
        </authorList>
    </citation>
    <scope>NUCLEOTIDE SEQUENCE</scope>
    <source>
        <strain evidence="3">DSM 9154</strain>
    </source>
</reference>